<evidence type="ECO:0000256" key="5">
    <source>
        <dbReference type="ARBA" id="ARBA00022723"/>
    </source>
</evidence>
<comment type="similarity">
    <text evidence="11">Belongs to the SrkA/RdoA protein kinase family.</text>
</comment>
<keyword evidence="6 11" id="KW-0547">Nucleotide-binding</keyword>
<feature type="active site" evidence="11">
    <location>
        <position position="220"/>
    </location>
</feature>
<comment type="function">
    <text evidence="11">A protein kinase that phosphorylates Ser and Thr residues. Probably acts to suppress the effects of stress linked to accumulation of reactive oxygen species. Probably involved in the extracytoplasmic stress response.</text>
</comment>
<evidence type="ECO:0000256" key="8">
    <source>
        <dbReference type="ARBA" id="ARBA00022840"/>
    </source>
</evidence>
<sequence length="328" mass="37981">MRESQHPFQTLTPTFVMDAVESQGFVCDCRTLALNSYENRVYQVGIEDGQPLIAKFYRPGRWSDAQIVEEHRFCLELAEHELPVVAPWINAAGESLFRHDGFRFALYPRQGGHAPEFDNLDNLLILGRMLGRIHSIGMVRPFEHRPILDSKSFGHDSVKLITEQFIPEEYRESYAAVTGQLLETIDTILAGSGQIRYIRAHGDCHSGNILWRDDAPHFVDFDDARMSPAVQDLWMMLSGDRPRQTAQLAELLEGYGEFCDFDPRELRLVEVLRTLRMLHYSAWLARRWHDPTFPRTFPWFNTVRYWGEHILQLREQLGALEEPPLAMP</sequence>
<evidence type="ECO:0000256" key="10">
    <source>
        <dbReference type="ARBA" id="ARBA00023016"/>
    </source>
</evidence>
<evidence type="ECO:0000256" key="11">
    <source>
        <dbReference type="HAMAP-Rule" id="MF_01497"/>
    </source>
</evidence>
<accession>A0A562VF84</accession>
<dbReference type="Pfam" id="PF01636">
    <property type="entry name" value="APH"/>
    <property type="match status" value="1"/>
</dbReference>
<gene>
    <name evidence="11" type="primary">srkA</name>
    <name evidence="13" type="ORF">JN12_03328</name>
</gene>
<feature type="binding site" evidence="11">
    <location>
        <position position="208"/>
    </location>
    <ligand>
        <name>Mg(2+)</name>
        <dbReference type="ChEBI" id="CHEBI:18420"/>
    </ligand>
</feature>
<organism evidence="13 14">
    <name type="scientific">Geobacter argillaceus</name>
    <dbReference type="NCBI Taxonomy" id="345631"/>
    <lineage>
        <taxon>Bacteria</taxon>
        <taxon>Pseudomonadati</taxon>
        <taxon>Thermodesulfobacteriota</taxon>
        <taxon>Desulfuromonadia</taxon>
        <taxon>Geobacterales</taxon>
        <taxon>Geobacteraceae</taxon>
        <taxon>Geobacter</taxon>
    </lineage>
</organism>
<comment type="cofactor">
    <cofactor evidence="11">
        <name>Mg(2+)</name>
        <dbReference type="ChEBI" id="CHEBI:18420"/>
    </cofactor>
</comment>
<dbReference type="Proteomes" id="UP000319449">
    <property type="component" value="Unassembled WGS sequence"/>
</dbReference>
<comment type="catalytic activity">
    <reaction evidence="11">
        <text>L-seryl-[protein] + ATP = O-phospho-L-seryl-[protein] + ADP + H(+)</text>
        <dbReference type="Rhea" id="RHEA:17989"/>
        <dbReference type="Rhea" id="RHEA-COMP:9863"/>
        <dbReference type="Rhea" id="RHEA-COMP:11604"/>
        <dbReference type="ChEBI" id="CHEBI:15378"/>
        <dbReference type="ChEBI" id="CHEBI:29999"/>
        <dbReference type="ChEBI" id="CHEBI:30616"/>
        <dbReference type="ChEBI" id="CHEBI:83421"/>
        <dbReference type="ChEBI" id="CHEBI:456216"/>
        <dbReference type="EC" id="2.7.11.1"/>
    </reaction>
</comment>
<keyword evidence="3 11" id="KW-0597">Phosphoprotein</keyword>
<evidence type="ECO:0000256" key="4">
    <source>
        <dbReference type="ARBA" id="ARBA00022679"/>
    </source>
</evidence>
<dbReference type="SUPFAM" id="SSF56112">
    <property type="entry name" value="Protein kinase-like (PK-like)"/>
    <property type="match status" value="1"/>
</dbReference>
<dbReference type="InterPro" id="IPR011009">
    <property type="entry name" value="Kinase-like_dom_sf"/>
</dbReference>
<keyword evidence="10 11" id="KW-0346">Stress response</keyword>
<comment type="catalytic activity">
    <reaction evidence="11">
        <text>L-threonyl-[protein] + ATP = O-phospho-L-threonyl-[protein] + ADP + H(+)</text>
        <dbReference type="Rhea" id="RHEA:46608"/>
        <dbReference type="Rhea" id="RHEA-COMP:11060"/>
        <dbReference type="Rhea" id="RHEA-COMP:11605"/>
        <dbReference type="ChEBI" id="CHEBI:15378"/>
        <dbReference type="ChEBI" id="CHEBI:30013"/>
        <dbReference type="ChEBI" id="CHEBI:30616"/>
        <dbReference type="ChEBI" id="CHEBI:61977"/>
        <dbReference type="ChEBI" id="CHEBI:456216"/>
        <dbReference type="EC" id="2.7.11.1"/>
    </reaction>
</comment>
<evidence type="ECO:0000256" key="3">
    <source>
        <dbReference type="ARBA" id="ARBA00022553"/>
    </source>
</evidence>
<dbReference type="EC" id="2.7.11.1" evidence="11"/>
<proteinExistence type="inferred from homology"/>
<dbReference type="InterPro" id="IPR032882">
    <property type="entry name" value="SrkA/RdoA"/>
</dbReference>
<dbReference type="Gene3D" id="3.30.200.70">
    <property type="match status" value="1"/>
</dbReference>
<evidence type="ECO:0000256" key="1">
    <source>
        <dbReference type="ARBA" id="ARBA00022490"/>
    </source>
</evidence>
<feature type="domain" description="Aminoglycoside phosphotransferase" evidence="12">
    <location>
        <begin position="36"/>
        <end position="268"/>
    </location>
</feature>
<reference evidence="13 14" key="1">
    <citation type="submission" date="2019-07" db="EMBL/GenBank/DDBJ databases">
        <title>Genomic Encyclopedia of Archaeal and Bacterial Type Strains, Phase II (KMG-II): from individual species to whole genera.</title>
        <authorList>
            <person name="Goeker M."/>
        </authorList>
    </citation>
    <scope>NUCLEOTIDE SEQUENCE [LARGE SCALE GENOMIC DNA]</scope>
    <source>
        <strain evidence="13 14">ATCC BAA-1139</strain>
    </source>
</reference>
<evidence type="ECO:0000313" key="14">
    <source>
        <dbReference type="Proteomes" id="UP000319449"/>
    </source>
</evidence>
<dbReference type="GO" id="GO:0004674">
    <property type="term" value="F:protein serine/threonine kinase activity"/>
    <property type="evidence" value="ECO:0007669"/>
    <property type="project" value="UniProtKB-UniRule"/>
</dbReference>
<comment type="subcellular location">
    <subcellularLocation>
        <location evidence="11">Cytoplasm</location>
    </subcellularLocation>
</comment>
<comment type="subunit">
    <text evidence="11">Monomer.</text>
</comment>
<dbReference type="EMBL" id="VLLN01000026">
    <property type="protein sequence ID" value="TWJ16573.1"/>
    <property type="molecule type" value="Genomic_DNA"/>
</dbReference>
<evidence type="ECO:0000256" key="2">
    <source>
        <dbReference type="ARBA" id="ARBA00022527"/>
    </source>
</evidence>
<dbReference type="GO" id="GO:0005524">
    <property type="term" value="F:ATP binding"/>
    <property type="evidence" value="ECO:0007669"/>
    <property type="project" value="UniProtKB-UniRule"/>
</dbReference>
<dbReference type="OrthoDB" id="5392197at2"/>
<dbReference type="GO" id="GO:0106310">
    <property type="term" value="F:protein serine kinase activity"/>
    <property type="evidence" value="ECO:0007669"/>
    <property type="project" value="RHEA"/>
</dbReference>
<evidence type="ECO:0000313" key="13">
    <source>
        <dbReference type="EMBL" id="TWJ16573.1"/>
    </source>
</evidence>
<keyword evidence="4 11" id="KW-0808">Transferase</keyword>
<dbReference type="InterPro" id="IPR002575">
    <property type="entry name" value="Aminoglycoside_PTrfase"/>
</dbReference>
<keyword evidence="2 11" id="KW-0723">Serine/threonine-protein kinase</keyword>
<keyword evidence="14" id="KW-1185">Reference proteome</keyword>
<dbReference type="GO" id="GO:0000287">
    <property type="term" value="F:magnesium ion binding"/>
    <property type="evidence" value="ECO:0007669"/>
    <property type="project" value="UniProtKB-UniRule"/>
</dbReference>
<keyword evidence="9 11" id="KW-0460">Magnesium</keyword>
<dbReference type="AlphaFoldDB" id="A0A562VF84"/>
<evidence type="ECO:0000256" key="7">
    <source>
        <dbReference type="ARBA" id="ARBA00022777"/>
    </source>
</evidence>
<dbReference type="Gene3D" id="1.20.1270.170">
    <property type="match status" value="1"/>
</dbReference>
<dbReference type="GO" id="GO:0005737">
    <property type="term" value="C:cytoplasm"/>
    <property type="evidence" value="ECO:0007669"/>
    <property type="project" value="UniProtKB-SubCell"/>
</dbReference>
<protein>
    <recommendedName>
        <fullName evidence="11">Stress response kinase A</fullName>
        <ecNumber evidence="11">2.7.11.1</ecNumber>
    </recommendedName>
    <alternativeName>
        <fullName evidence="11">Serine/threonine-protein kinase SrkA</fullName>
    </alternativeName>
</protein>
<comment type="caution">
    <text evidence="13">The sequence shown here is derived from an EMBL/GenBank/DDBJ whole genome shotgun (WGS) entry which is preliminary data.</text>
</comment>
<keyword evidence="7 11" id="KW-0418">Kinase</keyword>
<dbReference type="Gene3D" id="1.10.510.10">
    <property type="entry name" value="Transferase(Phosphotransferase) domain 1"/>
    <property type="match status" value="1"/>
</dbReference>
<dbReference type="PANTHER" id="PTHR39573">
    <property type="entry name" value="STRESS RESPONSE KINASE A"/>
    <property type="match status" value="1"/>
</dbReference>
<feature type="site" description="ATP" evidence="11">
    <location>
        <position position="36"/>
    </location>
</feature>
<evidence type="ECO:0000256" key="6">
    <source>
        <dbReference type="ARBA" id="ARBA00022741"/>
    </source>
</evidence>
<evidence type="ECO:0000256" key="9">
    <source>
        <dbReference type="ARBA" id="ARBA00022842"/>
    </source>
</evidence>
<keyword evidence="5 11" id="KW-0479">Metal-binding</keyword>
<dbReference type="PANTHER" id="PTHR39573:SF1">
    <property type="entry name" value="STRESS RESPONSE KINASE A"/>
    <property type="match status" value="1"/>
</dbReference>
<evidence type="ECO:0000259" key="12">
    <source>
        <dbReference type="Pfam" id="PF01636"/>
    </source>
</evidence>
<keyword evidence="8 11" id="KW-0067">ATP-binding</keyword>
<keyword evidence="1 11" id="KW-0963">Cytoplasm</keyword>
<name>A0A562VF84_9BACT</name>
<feature type="active site" description="Proton acceptor" evidence="11">
    <location>
        <position position="203"/>
    </location>
</feature>
<dbReference type="HAMAP" id="MF_01497">
    <property type="entry name" value="SrkA_kinase"/>
    <property type="match status" value="1"/>
</dbReference>
<dbReference type="NCBIfam" id="NF008738">
    <property type="entry name" value="PRK11768.1"/>
    <property type="match status" value="1"/>
</dbReference>
<feature type="binding site" evidence="11">
    <location>
        <position position="220"/>
    </location>
    <ligand>
        <name>Mg(2+)</name>
        <dbReference type="ChEBI" id="CHEBI:18420"/>
    </ligand>
</feature>
<dbReference type="RefSeq" id="WP_145024827.1">
    <property type="nucleotide sequence ID" value="NZ_VLLN01000026.1"/>
</dbReference>